<proteinExistence type="predicted"/>
<reference evidence="2 3" key="1">
    <citation type="journal article" date="2013" name="Genome Announc.">
        <title>Whole-Genome Sequence of the Clinical Strain Corynebacterium argentoratense DSM 44202, Isolated from a Human Throat Specimen.</title>
        <authorList>
            <person name="Bomholt C."/>
            <person name="Glaub A."/>
            <person name="Gravermann K."/>
            <person name="Albersmeier A."/>
            <person name="Brinkrolf K."/>
            <person name="Ruckert C."/>
            <person name="Tauch A."/>
        </authorList>
    </citation>
    <scope>NUCLEOTIDE SEQUENCE [LARGE SCALE GENOMIC DNA]</scope>
    <source>
        <strain evidence="2">DSM 44202</strain>
    </source>
</reference>
<dbReference type="EMBL" id="CP006365">
    <property type="protein sequence ID" value="AGU15968.1"/>
    <property type="molecule type" value="Genomic_DNA"/>
</dbReference>
<protein>
    <recommendedName>
        <fullName evidence="1">YprB ribonuclease H-like domain-containing protein</fullName>
    </recommendedName>
</protein>
<dbReference type="HOGENOM" id="CLU_027557_1_0_11"/>
<name>U3GYT9_9CORY</name>
<dbReference type="AlphaFoldDB" id="U3GYT9"/>
<organism evidence="2 3">
    <name type="scientific">Corynebacterium argentoratense DSM 44202</name>
    <dbReference type="NCBI Taxonomy" id="1348662"/>
    <lineage>
        <taxon>Bacteria</taxon>
        <taxon>Bacillati</taxon>
        <taxon>Actinomycetota</taxon>
        <taxon>Actinomycetes</taxon>
        <taxon>Mycobacteriales</taxon>
        <taxon>Corynebacteriaceae</taxon>
        <taxon>Corynebacterium</taxon>
    </lineage>
</organism>
<dbReference type="NCBIfam" id="TIGR03491">
    <property type="entry name" value="TM0106 family RecB-like putative nuclease"/>
    <property type="match status" value="1"/>
</dbReference>
<dbReference type="Pfam" id="PF13482">
    <property type="entry name" value="RNase_H_2"/>
    <property type="match status" value="1"/>
</dbReference>
<keyword evidence="3" id="KW-1185">Reference proteome</keyword>
<sequence length="395" mass="43873">MGEYSVRHHPQDSYRLALAALGLRDAGVHVPFGGVIGQDRERCFVEDIDYCLGVLGRRVALVAPELNAIDSATPAELAAHNSLSETSARAPRPLPPTGTLIRRVAGIPREFPTATLEAVGPRRIKDCANCRYWFDCERQLVAADDISLFRSGDKAQDLRNRGVITVEALINDAADTRAATLARAWREGIAACRTTPTVTAPRFDVEIDIDMEAYLHHGAYLWGTFDGQTYRPFATWEPLGGPEEAANFAAFWQWLSNTRTQAHEDNKTFAAFCYANHGENHWLKESARRFHGQYPGIDVPSEKEVQAFISSTEWIDVFQLVKSQLVGPGGLGLKKLAPMAGFHWQEEDLDGEASIRAYEEGKKEELLSYNGDDCRATRAIRRWLADSAPGTMLLQ</sequence>
<dbReference type="InterPro" id="IPR019993">
    <property type="entry name" value="RecB_nuclease_TM0106_put"/>
</dbReference>
<evidence type="ECO:0000259" key="1">
    <source>
        <dbReference type="Pfam" id="PF13482"/>
    </source>
</evidence>
<dbReference type="KEGG" id="caz:CARG_09360"/>
<dbReference type="eggNOG" id="COG2251">
    <property type="taxonomic scope" value="Bacteria"/>
</dbReference>
<dbReference type="SUPFAM" id="SSF53098">
    <property type="entry name" value="Ribonuclease H-like"/>
    <property type="match status" value="1"/>
</dbReference>
<accession>U3GYT9</accession>
<evidence type="ECO:0000313" key="2">
    <source>
        <dbReference type="EMBL" id="AGU15968.1"/>
    </source>
</evidence>
<dbReference type="Proteomes" id="UP000016943">
    <property type="component" value="Chromosome"/>
</dbReference>
<gene>
    <name evidence="2" type="ORF">CARG_09360</name>
</gene>
<feature type="domain" description="YprB ribonuclease H-like" evidence="1">
    <location>
        <begin position="301"/>
        <end position="384"/>
    </location>
</feature>
<dbReference type="STRING" id="1348662.CARG_09360"/>
<dbReference type="InterPro" id="IPR038720">
    <property type="entry name" value="YprB_RNase_H-like_dom"/>
</dbReference>
<evidence type="ECO:0000313" key="3">
    <source>
        <dbReference type="Proteomes" id="UP000016943"/>
    </source>
</evidence>
<dbReference type="InterPro" id="IPR012337">
    <property type="entry name" value="RNaseH-like_sf"/>
</dbReference>